<evidence type="ECO:0000313" key="4">
    <source>
        <dbReference type="EMBL" id="GIE53714.1"/>
    </source>
</evidence>
<dbReference type="CDD" id="cd02612">
    <property type="entry name" value="HAD_PGPPase"/>
    <property type="match status" value="1"/>
</dbReference>
<keyword evidence="5" id="KW-1185">Reference proteome</keyword>
<dbReference type="Gene3D" id="1.20.1440.100">
    <property type="entry name" value="SG protein - dephosphorylation function"/>
    <property type="match status" value="1"/>
</dbReference>
<protein>
    <submittedName>
        <fullName evidence="4">L-3-phosphoserine phosphatase</fullName>
    </submittedName>
</protein>
<dbReference type="PANTHER" id="PTHR10434">
    <property type="entry name" value="1-ACYL-SN-GLYCEROL-3-PHOSPHATE ACYLTRANSFERASE"/>
    <property type="match status" value="1"/>
</dbReference>
<organism evidence="4 5">
    <name type="scientific">Actinoplanes nipponensis</name>
    <dbReference type="NCBI Taxonomy" id="135950"/>
    <lineage>
        <taxon>Bacteria</taxon>
        <taxon>Bacillati</taxon>
        <taxon>Actinomycetota</taxon>
        <taxon>Actinomycetes</taxon>
        <taxon>Micromonosporales</taxon>
        <taxon>Micromonosporaceae</taxon>
        <taxon>Actinoplanes</taxon>
    </lineage>
</organism>
<evidence type="ECO:0000256" key="1">
    <source>
        <dbReference type="ARBA" id="ARBA00022679"/>
    </source>
</evidence>
<keyword evidence="1" id="KW-0808">Transferase</keyword>
<dbReference type="RefSeq" id="WP_203775959.1">
    <property type="nucleotide sequence ID" value="NZ_BAAAYJ010000063.1"/>
</dbReference>
<evidence type="ECO:0000259" key="3">
    <source>
        <dbReference type="SMART" id="SM00563"/>
    </source>
</evidence>
<evidence type="ECO:0000256" key="2">
    <source>
        <dbReference type="ARBA" id="ARBA00023315"/>
    </source>
</evidence>
<comment type="caution">
    <text evidence="4">The sequence shown here is derived from an EMBL/GenBank/DDBJ whole genome shotgun (WGS) entry which is preliminary data.</text>
</comment>
<dbReference type="SUPFAM" id="SSF56784">
    <property type="entry name" value="HAD-like"/>
    <property type="match status" value="1"/>
</dbReference>
<dbReference type="PANTHER" id="PTHR10434:SF66">
    <property type="entry name" value="PHOSPHOLIPID_GLYCEROL ACYLTRANSFERASE DOMAIN-CONTAINING PROTEIN"/>
    <property type="match status" value="1"/>
</dbReference>
<dbReference type="InterPro" id="IPR023214">
    <property type="entry name" value="HAD_sf"/>
</dbReference>
<evidence type="ECO:0000313" key="5">
    <source>
        <dbReference type="Proteomes" id="UP000647172"/>
    </source>
</evidence>
<reference evidence="4" key="1">
    <citation type="submission" date="2021-01" db="EMBL/GenBank/DDBJ databases">
        <title>Whole genome shotgun sequence of Actinoplanes nipponensis NBRC 14063.</title>
        <authorList>
            <person name="Komaki H."/>
            <person name="Tamura T."/>
        </authorList>
    </citation>
    <scope>NUCLEOTIDE SEQUENCE</scope>
    <source>
        <strain evidence="4">NBRC 14063</strain>
    </source>
</reference>
<gene>
    <name evidence="4" type="primary">plsC_3</name>
    <name evidence="4" type="ORF">Ani05nite_72480</name>
</gene>
<dbReference type="Pfam" id="PF12710">
    <property type="entry name" value="HAD"/>
    <property type="match status" value="1"/>
</dbReference>
<keyword evidence="2" id="KW-0012">Acyltransferase</keyword>
<dbReference type="GO" id="GO:0003841">
    <property type="term" value="F:1-acylglycerol-3-phosphate O-acyltransferase activity"/>
    <property type="evidence" value="ECO:0007669"/>
    <property type="project" value="TreeGrafter"/>
</dbReference>
<sequence>MTVTAAEVVEAIRTGPAGPEIGAFFDFDGTLVRGYTAGAVLRDRISKGEIGALELARLIVAGLDGTVLGGNPLTIGDISFAALRGRTVDSVAEIGERLFVQRIAGTIRPEVRDVVRAHLRRGHTVVVASSATRVQIEPVARDLGITHLVCTELEAEDGVLTGHSSTGMLWGERKAAAVRAFARDRGIDLKRSYGYANGPEDIAFLGSVGRPYPSNPHPLLHRAAREYDWPVLMLREPRSPGLRAYAGTVGGVVGTNLGLAAGVAYGWLIGDRRRGVNTGIGLSTQVGLGLAGVRLNVVGEENLWKARPAVFVANHQSALDVLVLGALLRRDFTAVAKKEARLDPRMMVIGAVLDPAWIDRSDLTKAKHALDGAVAKLRAGISILILPEGTRMPTPSLGRFKKGAFHIARQAGVPIVPIVLRNTGELAWRRSMVVNPGTVDVAVLEPVETAGWTADELDDRVAEVRRRVTDTLADWPREVTTR</sequence>
<name>A0A919JME4_9ACTN</name>
<dbReference type="EMBL" id="BOMQ01000088">
    <property type="protein sequence ID" value="GIE53714.1"/>
    <property type="molecule type" value="Genomic_DNA"/>
</dbReference>
<dbReference type="SUPFAM" id="SSF69593">
    <property type="entry name" value="Glycerol-3-phosphate (1)-acyltransferase"/>
    <property type="match status" value="1"/>
</dbReference>
<proteinExistence type="predicted"/>
<accession>A0A919JME4</accession>
<dbReference type="AlphaFoldDB" id="A0A919JME4"/>
<dbReference type="Pfam" id="PF01553">
    <property type="entry name" value="Acyltransferase"/>
    <property type="match status" value="1"/>
</dbReference>
<feature type="domain" description="Phospholipid/glycerol acyltransferase" evidence="3">
    <location>
        <begin position="309"/>
        <end position="423"/>
    </location>
</feature>
<dbReference type="SMART" id="SM00563">
    <property type="entry name" value="PlsC"/>
    <property type="match status" value="1"/>
</dbReference>
<dbReference type="InterPro" id="IPR002123">
    <property type="entry name" value="Plipid/glycerol_acylTrfase"/>
</dbReference>
<dbReference type="Proteomes" id="UP000647172">
    <property type="component" value="Unassembled WGS sequence"/>
</dbReference>
<dbReference type="InterPro" id="IPR036412">
    <property type="entry name" value="HAD-like_sf"/>
</dbReference>
<dbReference type="NCBIfam" id="TIGR01490">
    <property type="entry name" value="HAD-SF-IB-hyp1"/>
    <property type="match status" value="1"/>
</dbReference>
<dbReference type="CDD" id="cd07989">
    <property type="entry name" value="LPLAT_AGPAT-like"/>
    <property type="match status" value="1"/>
</dbReference>
<dbReference type="InterPro" id="IPR006385">
    <property type="entry name" value="HAD_hydro_SerB1"/>
</dbReference>
<dbReference type="GO" id="GO:0006654">
    <property type="term" value="P:phosphatidic acid biosynthetic process"/>
    <property type="evidence" value="ECO:0007669"/>
    <property type="project" value="TreeGrafter"/>
</dbReference>
<dbReference type="Gene3D" id="3.40.50.1000">
    <property type="entry name" value="HAD superfamily/HAD-like"/>
    <property type="match status" value="1"/>
</dbReference>